<dbReference type="AlphaFoldDB" id="A0A6N6RI12"/>
<organism evidence="2 3">
    <name type="scientific">Phaeocystidibacter luteus</name>
    <dbReference type="NCBI Taxonomy" id="911197"/>
    <lineage>
        <taxon>Bacteria</taxon>
        <taxon>Pseudomonadati</taxon>
        <taxon>Bacteroidota</taxon>
        <taxon>Flavobacteriia</taxon>
        <taxon>Flavobacteriales</taxon>
        <taxon>Phaeocystidibacteraceae</taxon>
        <taxon>Phaeocystidibacter</taxon>
    </lineage>
</organism>
<comment type="caution">
    <text evidence="2">The sequence shown here is derived from an EMBL/GenBank/DDBJ whole genome shotgun (WGS) entry which is preliminary data.</text>
</comment>
<keyword evidence="1" id="KW-0812">Transmembrane</keyword>
<evidence type="ECO:0000313" key="3">
    <source>
        <dbReference type="Proteomes" id="UP000468650"/>
    </source>
</evidence>
<proteinExistence type="predicted"/>
<keyword evidence="1" id="KW-1133">Transmembrane helix</keyword>
<feature type="transmembrane region" description="Helical" evidence="1">
    <location>
        <begin position="53"/>
        <end position="75"/>
    </location>
</feature>
<accession>A0A6N6RI12</accession>
<dbReference type="Proteomes" id="UP000468650">
    <property type="component" value="Unassembled WGS sequence"/>
</dbReference>
<dbReference type="RefSeq" id="WP_151667495.1">
    <property type="nucleotide sequence ID" value="NZ_WBVO01000006.1"/>
</dbReference>
<name>A0A6N6RI12_9FLAO</name>
<evidence type="ECO:0000256" key="1">
    <source>
        <dbReference type="SAM" id="Phobius"/>
    </source>
</evidence>
<feature type="transmembrane region" description="Helical" evidence="1">
    <location>
        <begin position="21"/>
        <end position="41"/>
    </location>
</feature>
<sequence>MKSYRISPDQIGSFVSKSLKRTIMVAVIAFIAMASMMLLTTQQKGAPENLLELFGYALGITAVVITLALALAARLKTRLAKRLRYVIEDDTISIMVASSSPSGESLKLINGKFNLNNIKSINGRKGDLTVTFTSTNQVVGKRVLMIPVELEEFGEIKRMLESKRN</sequence>
<evidence type="ECO:0000313" key="2">
    <source>
        <dbReference type="EMBL" id="KAB2809994.1"/>
    </source>
</evidence>
<keyword evidence="1" id="KW-0472">Membrane</keyword>
<protein>
    <submittedName>
        <fullName evidence="2">Uncharacterized protein</fullName>
    </submittedName>
</protein>
<dbReference type="EMBL" id="WBVO01000006">
    <property type="protein sequence ID" value="KAB2809994.1"/>
    <property type="molecule type" value="Genomic_DNA"/>
</dbReference>
<reference evidence="2 3" key="1">
    <citation type="submission" date="2019-09" db="EMBL/GenBank/DDBJ databases">
        <title>Genomes of family Cryomorphaceae.</title>
        <authorList>
            <person name="Bowman J.P."/>
        </authorList>
    </citation>
    <scope>NUCLEOTIDE SEQUENCE [LARGE SCALE GENOMIC DNA]</scope>
    <source>
        <strain evidence="2 3">LMG 25704</strain>
    </source>
</reference>
<gene>
    <name evidence="2" type="ORF">F8C67_08935</name>
</gene>
<keyword evidence="3" id="KW-1185">Reference proteome</keyword>